<keyword evidence="1" id="KW-0472">Membrane</keyword>
<accession>A0AA90NRB8</accession>
<keyword evidence="3" id="KW-1185">Reference proteome</keyword>
<dbReference type="EMBL" id="JASXSV010000010">
    <property type="protein sequence ID" value="MDP0589114.1"/>
    <property type="molecule type" value="Genomic_DNA"/>
</dbReference>
<keyword evidence="1" id="KW-1133">Transmembrane helix</keyword>
<reference evidence="2 3" key="1">
    <citation type="journal article" date="2023" name="bioRxiv">
        <title>An intranuclear bacterial parasite of deep-sea mussels expresses apoptosis inhibitors acquired from its host.</title>
        <authorList>
            <person name="Gonzalez Porras M.A."/>
            <person name="Assie A."/>
            <person name="Tietjen M."/>
            <person name="Violette M."/>
            <person name="Kleiner M."/>
            <person name="Gruber-Vodicka H."/>
            <person name="Dubilier N."/>
            <person name="Leisch N."/>
        </authorList>
    </citation>
    <scope>NUCLEOTIDE SEQUENCE [LARGE SCALE GENOMIC DNA]</scope>
    <source>
        <strain evidence="2">IAP13</strain>
    </source>
</reference>
<feature type="transmembrane region" description="Helical" evidence="1">
    <location>
        <begin position="132"/>
        <end position="150"/>
    </location>
</feature>
<proteinExistence type="predicted"/>
<dbReference type="AlphaFoldDB" id="A0AA90NRB8"/>
<name>A0AA90NRB8_9GAMM</name>
<comment type="caution">
    <text evidence="2">The sequence shown here is derived from an EMBL/GenBank/DDBJ whole genome shotgun (WGS) entry which is preliminary data.</text>
</comment>
<dbReference type="Proteomes" id="UP001178148">
    <property type="component" value="Unassembled WGS sequence"/>
</dbReference>
<protein>
    <submittedName>
        <fullName evidence="2">Uncharacterized protein</fullName>
    </submittedName>
</protein>
<organism evidence="2 3">
    <name type="scientific">Candidatus Endonucleibacter bathymodioli</name>
    <dbReference type="NCBI Taxonomy" id="539814"/>
    <lineage>
        <taxon>Bacteria</taxon>
        <taxon>Pseudomonadati</taxon>
        <taxon>Pseudomonadota</taxon>
        <taxon>Gammaproteobacteria</taxon>
        <taxon>Oceanospirillales</taxon>
        <taxon>Endozoicomonadaceae</taxon>
        <taxon>Candidatus Endonucleibacter</taxon>
    </lineage>
</organism>
<evidence type="ECO:0000256" key="1">
    <source>
        <dbReference type="SAM" id="Phobius"/>
    </source>
</evidence>
<gene>
    <name evidence="2" type="ORF">QS748_07925</name>
</gene>
<evidence type="ECO:0000313" key="2">
    <source>
        <dbReference type="EMBL" id="MDP0589114.1"/>
    </source>
</evidence>
<sequence length="151" mass="17316">MKKLDINSCLQRILYIPESKHLLTLAHDNCWAMWSLGDNEECRTSEFKLCEKSTGVFPFSVSSYQEDGSVLNIVTTYLKHQCYQKVEETIKSSKLVSCEQVTASGQQGLGLSFTYIEQSLLTMIYINDGKKIVIMLITFMAKILWLSVNWR</sequence>
<evidence type="ECO:0000313" key="3">
    <source>
        <dbReference type="Proteomes" id="UP001178148"/>
    </source>
</evidence>
<keyword evidence="1" id="KW-0812">Transmembrane</keyword>